<name>A0A0U3RCZ0_9MICC</name>
<accession>A0A0U3RCZ0</accession>
<evidence type="ECO:0000313" key="1">
    <source>
        <dbReference type="EMBL" id="ALV43105.1"/>
    </source>
</evidence>
<evidence type="ECO:0000313" key="2">
    <source>
        <dbReference type="Proteomes" id="UP000065151"/>
    </source>
</evidence>
<dbReference type="KEGG" id="psul:AU252_19695"/>
<dbReference type="Proteomes" id="UP000065151">
    <property type="component" value="Chromosome"/>
</dbReference>
<gene>
    <name evidence="1" type="ORF">AU252_19695</name>
</gene>
<sequence>MYDIVFLALARDCARTVPSALRALEYFDSSGLSVHAFIGENGSKDSTRELLDHHLVSVVDTSAMGAASNRLERMALGRQIVADHAKTMNARAFAVVDLDEPFLRSVNVVQLRSALDRLGDAFAVAATSAPTYYDLLAFEDGGEEFIGLDDRIRDSQRNPASYYSLFRDTIYPAQERLTSDADLWCTSAFNGLCIYDADAYRAGTYLPAVPGPWICEHITFNRSVANATSRGMVVDPALVLPMPAEHGRRTLPGFVWQRVQKLPGKVLARLGG</sequence>
<dbReference type="AlphaFoldDB" id="A0A0U3RCZ0"/>
<organism evidence="1">
    <name type="scientific">Pseudarthrobacter sulfonivorans</name>
    <dbReference type="NCBI Taxonomy" id="121292"/>
    <lineage>
        <taxon>Bacteria</taxon>
        <taxon>Bacillati</taxon>
        <taxon>Actinomycetota</taxon>
        <taxon>Actinomycetes</taxon>
        <taxon>Micrococcales</taxon>
        <taxon>Micrococcaceae</taxon>
        <taxon>Pseudarthrobacter</taxon>
    </lineage>
</organism>
<protein>
    <recommendedName>
        <fullName evidence="3">Glycosyltransferase 2-like domain-containing protein</fullName>
    </recommendedName>
</protein>
<proteinExistence type="predicted"/>
<dbReference type="EMBL" id="CP013747">
    <property type="protein sequence ID" value="ALV43105.1"/>
    <property type="molecule type" value="Genomic_DNA"/>
</dbReference>
<reference evidence="1 2" key="1">
    <citation type="submission" date="2015-12" db="EMBL/GenBank/DDBJ databases">
        <authorList>
            <person name="Shamseldin A."/>
            <person name="Moawad H."/>
            <person name="Abd El-Rahim W.M."/>
            <person name="Sadowsky M.J."/>
        </authorList>
    </citation>
    <scope>NUCLEOTIDE SEQUENCE [LARGE SCALE GENOMIC DNA]</scope>
    <source>
        <strain evidence="1 2">Ar51</strain>
    </source>
</reference>
<evidence type="ECO:0008006" key="3">
    <source>
        <dbReference type="Google" id="ProtNLM"/>
    </source>
</evidence>